<accession>A0AAU6W273</accession>
<organism evidence="1">
    <name type="scientific">Pseudomonas phage Touem01</name>
    <dbReference type="NCBI Taxonomy" id="3138548"/>
    <lineage>
        <taxon>Viruses</taxon>
    </lineage>
</organism>
<reference evidence="1" key="1">
    <citation type="journal article" date="2024" name="J. Gen. Virol.">
        <title>Novel phages of Pseudomonas syringae unveil numerous potential auxiliary metabolic genes.</title>
        <authorList>
            <person name="Feltin C."/>
            <person name="Garneau J.R."/>
            <person name="Morris C.E."/>
            <person name="Berard A."/>
            <person name="Torres-Barcelo C."/>
        </authorList>
    </citation>
    <scope>NUCLEOTIDE SEQUENCE</scope>
</reference>
<gene>
    <name evidence="1" type="ORF">Touem01_00059</name>
</gene>
<sequence>MDNPTPEQLEYVARLLNKLNTSTQQHGVGDLVAALFARVASLEASVAELQAP</sequence>
<dbReference type="EMBL" id="PP179325">
    <property type="protein sequence ID" value="XAI70588.1"/>
    <property type="molecule type" value="Genomic_DNA"/>
</dbReference>
<protein>
    <submittedName>
        <fullName evidence="1">Uncharacterized protein</fullName>
    </submittedName>
</protein>
<evidence type="ECO:0000313" key="1">
    <source>
        <dbReference type="EMBL" id="XAI70588.1"/>
    </source>
</evidence>
<proteinExistence type="predicted"/>
<name>A0AAU6W273_9VIRU</name>